<accession>A0A645D905</accession>
<gene>
    <name evidence="1" type="ORF">SDC9_133113</name>
</gene>
<protein>
    <submittedName>
        <fullName evidence="1">Uncharacterized protein</fullName>
    </submittedName>
</protein>
<sequence>MAGSEVTGPDFPEFRRNLVADAFHEIPAAGRKPAAAGSIHGSLCLALENDVVCLLIRTLLGFGGNQRLRIRMKQVGKQLVSRPHLHNGTEIHDQHGVAYMLHHRQIMGNKQHG</sequence>
<comment type="caution">
    <text evidence="1">The sequence shown here is derived from an EMBL/GenBank/DDBJ whole genome shotgun (WGS) entry which is preliminary data.</text>
</comment>
<evidence type="ECO:0000313" key="1">
    <source>
        <dbReference type="EMBL" id="MPM86030.1"/>
    </source>
</evidence>
<proteinExistence type="predicted"/>
<dbReference type="AntiFam" id="ANF00095">
    <property type="entry name" value="Shadow ORF (opposite ABC transporters)"/>
</dbReference>
<reference evidence="1" key="1">
    <citation type="submission" date="2019-08" db="EMBL/GenBank/DDBJ databases">
        <authorList>
            <person name="Kucharzyk K."/>
            <person name="Murdoch R.W."/>
            <person name="Higgins S."/>
            <person name="Loffler F."/>
        </authorList>
    </citation>
    <scope>NUCLEOTIDE SEQUENCE</scope>
</reference>
<dbReference type="EMBL" id="VSSQ01034173">
    <property type="protein sequence ID" value="MPM86030.1"/>
    <property type="molecule type" value="Genomic_DNA"/>
</dbReference>
<organism evidence="1">
    <name type="scientific">bioreactor metagenome</name>
    <dbReference type="NCBI Taxonomy" id="1076179"/>
    <lineage>
        <taxon>unclassified sequences</taxon>
        <taxon>metagenomes</taxon>
        <taxon>ecological metagenomes</taxon>
    </lineage>
</organism>
<name>A0A645D905_9ZZZZ</name>
<dbReference type="AlphaFoldDB" id="A0A645D905"/>